<organism evidence="2 3">
    <name type="scientific">Colletotrichum zoysiae</name>
    <dbReference type="NCBI Taxonomy" id="1216348"/>
    <lineage>
        <taxon>Eukaryota</taxon>
        <taxon>Fungi</taxon>
        <taxon>Dikarya</taxon>
        <taxon>Ascomycota</taxon>
        <taxon>Pezizomycotina</taxon>
        <taxon>Sordariomycetes</taxon>
        <taxon>Hypocreomycetidae</taxon>
        <taxon>Glomerellales</taxon>
        <taxon>Glomerellaceae</taxon>
        <taxon>Colletotrichum</taxon>
        <taxon>Colletotrichum graminicola species complex</taxon>
    </lineage>
</organism>
<dbReference type="Proteomes" id="UP001232148">
    <property type="component" value="Unassembled WGS sequence"/>
</dbReference>
<feature type="compositionally biased region" description="Basic and acidic residues" evidence="1">
    <location>
        <begin position="31"/>
        <end position="49"/>
    </location>
</feature>
<gene>
    <name evidence="2" type="ORF">LX32DRAFT_416321</name>
</gene>
<feature type="region of interest" description="Disordered" evidence="1">
    <location>
        <begin position="1"/>
        <end position="65"/>
    </location>
</feature>
<accession>A0AAD9M108</accession>
<evidence type="ECO:0000256" key="1">
    <source>
        <dbReference type="SAM" id="MobiDB-lite"/>
    </source>
</evidence>
<proteinExistence type="predicted"/>
<dbReference type="AlphaFoldDB" id="A0AAD9M108"/>
<name>A0AAD9M108_9PEZI</name>
<dbReference type="EMBL" id="MU842885">
    <property type="protein sequence ID" value="KAK2028017.1"/>
    <property type="molecule type" value="Genomic_DNA"/>
</dbReference>
<sequence>MAKDRSEKRSGPKLAGQPHIDTTILNGGTDLPERERGSENKHGVPRELAGKTPGGRDRHHCPKGGHSSDLICLKKGCMIKCAGCGIHVSRYSGAKCRACAARETGRLREEKEAREAQRRMDAKFARTGKMPKAKFFHAPHPSGIRKRTGRVGVRALGRSFSRRPQAYGRFSSPPLSDDESVDYDAMVEDEDEWEDVQEGVDRQDDDYNDDAAAREIRYLQLLEEDAALQRKIRESLLNLLS</sequence>
<reference evidence="2" key="1">
    <citation type="submission" date="2021-06" db="EMBL/GenBank/DDBJ databases">
        <title>Comparative genomics, transcriptomics and evolutionary studies reveal genomic signatures of adaptation to plant cell wall in hemibiotrophic fungi.</title>
        <authorList>
            <consortium name="DOE Joint Genome Institute"/>
            <person name="Baroncelli R."/>
            <person name="Diaz J.F."/>
            <person name="Benocci T."/>
            <person name="Peng M."/>
            <person name="Battaglia E."/>
            <person name="Haridas S."/>
            <person name="Andreopoulos W."/>
            <person name="Labutti K."/>
            <person name="Pangilinan J."/>
            <person name="Floch G.L."/>
            <person name="Makela M.R."/>
            <person name="Henrissat B."/>
            <person name="Grigoriev I.V."/>
            <person name="Crouch J.A."/>
            <person name="De Vries R.P."/>
            <person name="Sukno S.A."/>
            <person name="Thon M.R."/>
        </authorList>
    </citation>
    <scope>NUCLEOTIDE SEQUENCE</scope>
    <source>
        <strain evidence="2">MAFF235873</strain>
    </source>
</reference>
<feature type="compositionally biased region" description="Basic and acidic residues" evidence="1">
    <location>
        <begin position="1"/>
        <end position="10"/>
    </location>
</feature>
<evidence type="ECO:0000313" key="2">
    <source>
        <dbReference type="EMBL" id="KAK2028017.1"/>
    </source>
</evidence>
<comment type="caution">
    <text evidence="2">The sequence shown here is derived from an EMBL/GenBank/DDBJ whole genome shotgun (WGS) entry which is preliminary data.</text>
</comment>
<protein>
    <submittedName>
        <fullName evidence="2">Uncharacterized protein</fullName>
    </submittedName>
</protein>
<evidence type="ECO:0000313" key="3">
    <source>
        <dbReference type="Proteomes" id="UP001232148"/>
    </source>
</evidence>
<keyword evidence="3" id="KW-1185">Reference proteome</keyword>